<reference evidence="4" key="1">
    <citation type="submission" date="2017-02" db="UniProtKB">
        <authorList>
            <consortium name="WormBaseParasite"/>
        </authorList>
    </citation>
    <scope>IDENTIFICATION</scope>
</reference>
<feature type="compositionally biased region" description="Acidic residues" evidence="1">
    <location>
        <begin position="122"/>
        <end position="146"/>
    </location>
</feature>
<name>A0A0N4XUY3_NIPBR</name>
<reference evidence="2 3" key="2">
    <citation type="submission" date="2018-11" db="EMBL/GenBank/DDBJ databases">
        <authorList>
            <consortium name="Pathogen Informatics"/>
        </authorList>
    </citation>
    <scope>NUCLEOTIDE SEQUENCE [LARGE SCALE GENOMIC DNA]</scope>
</reference>
<proteinExistence type="predicted"/>
<keyword evidence="3" id="KW-1185">Reference proteome</keyword>
<dbReference type="WBParaSite" id="NBR_0000655801-mRNA-1">
    <property type="protein sequence ID" value="NBR_0000655801-mRNA-1"/>
    <property type="gene ID" value="NBR_0000655801"/>
</dbReference>
<gene>
    <name evidence="2" type="ORF">NBR_LOCUS6559</name>
</gene>
<accession>A0A0N4XUY3</accession>
<feature type="region of interest" description="Disordered" evidence="1">
    <location>
        <begin position="23"/>
        <end position="164"/>
    </location>
</feature>
<dbReference type="EMBL" id="UYSL01019809">
    <property type="protein sequence ID" value="VDL70148.1"/>
    <property type="molecule type" value="Genomic_DNA"/>
</dbReference>
<feature type="compositionally biased region" description="Basic and acidic residues" evidence="1">
    <location>
        <begin position="75"/>
        <end position="88"/>
    </location>
</feature>
<protein>
    <submittedName>
        <fullName evidence="4">Iwr1 domain-containing protein</fullName>
    </submittedName>
</protein>
<feature type="compositionally biased region" description="Acidic residues" evidence="1">
    <location>
        <begin position="36"/>
        <end position="49"/>
    </location>
</feature>
<evidence type="ECO:0000313" key="2">
    <source>
        <dbReference type="EMBL" id="VDL70148.1"/>
    </source>
</evidence>
<organism evidence="4">
    <name type="scientific">Nippostrongylus brasiliensis</name>
    <name type="common">Rat hookworm</name>
    <dbReference type="NCBI Taxonomy" id="27835"/>
    <lineage>
        <taxon>Eukaryota</taxon>
        <taxon>Metazoa</taxon>
        <taxon>Ecdysozoa</taxon>
        <taxon>Nematoda</taxon>
        <taxon>Chromadorea</taxon>
        <taxon>Rhabditida</taxon>
        <taxon>Rhabditina</taxon>
        <taxon>Rhabditomorpha</taxon>
        <taxon>Strongyloidea</taxon>
        <taxon>Heligmosomidae</taxon>
        <taxon>Nippostrongylus</taxon>
    </lineage>
</organism>
<sequence length="222" mass="25112">MSRPTHLFSDANSYFDALVTSLSYGAVNPHRRGTDEGDDEEEEDDDYDREELLGCIRSATKDRKRVSDGPLEVNSSKDHTAKRTKSSDSDGNDDDDDERRPFNVEEDDDTDDPYEVEKVEEPVNEDERNDQEQDESQEGGESDVTEEGSSSGRGSGPEDEDADAEIIFIALENQRNDGSEGISMDEDDFVVHIPEEEYDCFSVYEFDYDSDDNGGELFYYLN</sequence>
<evidence type="ECO:0000256" key="1">
    <source>
        <dbReference type="SAM" id="MobiDB-lite"/>
    </source>
</evidence>
<dbReference type="AlphaFoldDB" id="A0A0N4XUY3"/>
<evidence type="ECO:0000313" key="4">
    <source>
        <dbReference type="WBParaSite" id="NBR_0000655801-mRNA-1"/>
    </source>
</evidence>
<feature type="compositionally biased region" description="Acidic residues" evidence="1">
    <location>
        <begin position="104"/>
        <end position="114"/>
    </location>
</feature>
<dbReference type="Proteomes" id="UP000271162">
    <property type="component" value="Unassembled WGS sequence"/>
</dbReference>
<evidence type="ECO:0000313" key="3">
    <source>
        <dbReference type="Proteomes" id="UP000271162"/>
    </source>
</evidence>